<keyword evidence="1" id="KW-1133">Transmembrane helix</keyword>
<reference evidence="3" key="1">
    <citation type="submission" date="2024-01" db="EMBL/GenBank/DDBJ databases">
        <title>Sequencing the genomes of a sandfly, Sergentomyia squamirostris, and its two endosymbionts.</title>
        <authorList>
            <person name="Itokawa K."/>
            <person name="Sanjoba C."/>
        </authorList>
    </citation>
    <scope>NUCLEOTIDE SEQUENCE</scope>
    <source>
        <strain evidence="3">WSSQ</strain>
    </source>
</reference>
<dbReference type="PANTHER" id="PTHR34631:SF3">
    <property type="entry name" value="ISSOD12 TRANSPOSASE TNPA_ISSOD12"/>
    <property type="match status" value="1"/>
</dbReference>
<keyword evidence="1" id="KW-0472">Membrane</keyword>
<dbReference type="GO" id="GO:0003677">
    <property type="term" value="F:DNA binding"/>
    <property type="evidence" value="ECO:0007669"/>
    <property type="project" value="InterPro"/>
</dbReference>
<dbReference type="InterPro" id="IPR053172">
    <property type="entry name" value="Tn903_transposase"/>
</dbReference>
<feature type="transmembrane region" description="Helical" evidence="1">
    <location>
        <begin position="6"/>
        <end position="27"/>
    </location>
</feature>
<feature type="domain" description="Transposase IS4-like" evidence="2">
    <location>
        <begin position="78"/>
        <end position="263"/>
    </location>
</feature>
<evidence type="ECO:0000259" key="2">
    <source>
        <dbReference type="Pfam" id="PF01609"/>
    </source>
</evidence>
<dbReference type="Pfam" id="PF01609">
    <property type="entry name" value="DDE_Tnp_1"/>
    <property type="match status" value="1"/>
</dbReference>
<dbReference type="GO" id="GO:0006313">
    <property type="term" value="P:DNA transposition"/>
    <property type="evidence" value="ECO:0007669"/>
    <property type="project" value="InterPro"/>
</dbReference>
<dbReference type="AlphaFoldDB" id="A0AAT9GC35"/>
<sequence length="278" mass="32421">MQGSNYIYSDKVVILVHIIVSFFRIGLRQTVGFIKGYLQQIGRDLAVISYSQASRRFKKLNIKINDCRIDKNNMEDIEIAIDSIGISIYNNTPGHSKENSTDRKYRGYEQTRKLHVMLNINNKKAIAVKYSNGVYSDHYGACDLLKEVDFQHAIKALYADRACDRHKFYKLCNKYDIKTKIPPINNAAEHPEIDYMSDRNAAIRLIKLYGEDGMKEWKKEVNYGKRSYIEGFFSRLKQIFGFSFRNKSEINREKELLIKCYLLNKFTDIGMAKFEIVT</sequence>
<dbReference type="GO" id="GO:0004803">
    <property type="term" value="F:transposase activity"/>
    <property type="evidence" value="ECO:0007669"/>
    <property type="project" value="InterPro"/>
</dbReference>
<organism evidence="3">
    <name type="scientific">Wolbachia endosymbiont of Sergentomyia squamirostris</name>
    <dbReference type="NCBI Taxonomy" id="3113640"/>
    <lineage>
        <taxon>Bacteria</taxon>
        <taxon>Pseudomonadati</taxon>
        <taxon>Pseudomonadota</taxon>
        <taxon>Alphaproteobacteria</taxon>
        <taxon>Rickettsiales</taxon>
        <taxon>Anaplasmataceae</taxon>
        <taxon>Wolbachieae</taxon>
        <taxon>Wolbachia</taxon>
    </lineage>
</organism>
<evidence type="ECO:0000256" key="1">
    <source>
        <dbReference type="SAM" id="Phobius"/>
    </source>
</evidence>
<evidence type="ECO:0000313" key="3">
    <source>
        <dbReference type="EMBL" id="BFD47256.1"/>
    </source>
</evidence>
<accession>A0AAT9GC35</accession>
<dbReference type="PANTHER" id="PTHR34631">
    <property type="match status" value="1"/>
</dbReference>
<dbReference type="InterPro" id="IPR002559">
    <property type="entry name" value="Transposase_11"/>
</dbReference>
<dbReference type="NCBIfam" id="NF033579">
    <property type="entry name" value="transpos_IS5_2"/>
    <property type="match status" value="1"/>
</dbReference>
<dbReference type="InterPro" id="IPR053520">
    <property type="entry name" value="Transposase_Tn903"/>
</dbReference>
<dbReference type="EMBL" id="AP029172">
    <property type="protein sequence ID" value="BFD47256.1"/>
    <property type="molecule type" value="Genomic_DNA"/>
</dbReference>
<gene>
    <name evidence="3" type="ORF">DMENIID0003_03300</name>
</gene>
<keyword evidence="1" id="KW-0812">Transmembrane</keyword>
<name>A0AAT9GC35_9RICK</name>
<proteinExistence type="predicted"/>
<protein>
    <recommendedName>
        <fullName evidence="2">Transposase IS4-like domain-containing protein</fullName>
    </recommendedName>
</protein>